<keyword evidence="6" id="KW-1133">Transmembrane helix</keyword>
<evidence type="ECO:0000256" key="2">
    <source>
        <dbReference type="ARBA" id="ARBA00022771"/>
    </source>
</evidence>
<name>A0A803MWV1_CHEQI</name>
<proteinExistence type="predicted"/>
<keyword evidence="9" id="KW-1185">Reference proteome</keyword>
<evidence type="ECO:0000256" key="5">
    <source>
        <dbReference type="SAM" id="Coils"/>
    </source>
</evidence>
<feature type="coiled-coil region" evidence="5">
    <location>
        <begin position="82"/>
        <end position="109"/>
    </location>
</feature>
<dbReference type="Gramene" id="AUR62036681-RA">
    <property type="protein sequence ID" value="AUR62036681-RA:cds"/>
    <property type="gene ID" value="AUR62036681"/>
</dbReference>
<keyword evidence="1" id="KW-0479">Metal-binding</keyword>
<keyword evidence="6" id="KW-0472">Membrane</keyword>
<dbReference type="InterPro" id="IPR010666">
    <property type="entry name" value="Znf_GRF"/>
</dbReference>
<protein>
    <recommendedName>
        <fullName evidence="7">GRF-type domain-containing protein</fullName>
    </recommendedName>
</protein>
<sequence>MTTIPRRKTQFHICKCGYPTYNLTSWTKQNLGRRFQACHFLEQDTDSRGCDYLKWVDIEMTEWQNNMTNSLMAYVNVQKIVLRMLKKELVDMKAEKACLELENEALKDQVTVMKKHGLMLPTFCCLLVFMVVVILFSGWSITDYDQAEKKKLLDGFYLQPPVIEDNNKVRQ</sequence>
<dbReference type="PANTHER" id="PTHR33248">
    <property type="entry name" value="ZINC ION-BINDING PROTEIN"/>
    <property type="match status" value="1"/>
</dbReference>
<evidence type="ECO:0000256" key="4">
    <source>
        <dbReference type="PROSITE-ProRule" id="PRU01343"/>
    </source>
</evidence>
<dbReference type="PROSITE" id="PS51999">
    <property type="entry name" value="ZF_GRF"/>
    <property type="match status" value="1"/>
</dbReference>
<keyword evidence="3" id="KW-0862">Zinc</keyword>
<keyword evidence="5" id="KW-0175">Coiled coil</keyword>
<evidence type="ECO:0000313" key="8">
    <source>
        <dbReference type="EnsemblPlants" id="AUR62036681-RA:cds"/>
    </source>
</evidence>
<dbReference type="EnsemblPlants" id="AUR62036681-RA">
    <property type="protein sequence ID" value="AUR62036681-RA:cds"/>
    <property type="gene ID" value="AUR62036681"/>
</dbReference>
<dbReference type="GO" id="GO:0008270">
    <property type="term" value="F:zinc ion binding"/>
    <property type="evidence" value="ECO:0007669"/>
    <property type="project" value="UniProtKB-KW"/>
</dbReference>
<evidence type="ECO:0000256" key="1">
    <source>
        <dbReference type="ARBA" id="ARBA00022723"/>
    </source>
</evidence>
<organism evidence="8 9">
    <name type="scientific">Chenopodium quinoa</name>
    <name type="common">Quinoa</name>
    <dbReference type="NCBI Taxonomy" id="63459"/>
    <lineage>
        <taxon>Eukaryota</taxon>
        <taxon>Viridiplantae</taxon>
        <taxon>Streptophyta</taxon>
        <taxon>Embryophyta</taxon>
        <taxon>Tracheophyta</taxon>
        <taxon>Spermatophyta</taxon>
        <taxon>Magnoliopsida</taxon>
        <taxon>eudicotyledons</taxon>
        <taxon>Gunneridae</taxon>
        <taxon>Pentapetalae</taxon>
        <taxon>Caryophyllales</taxon>
        <taxon>Chenopodiaceae</taxon>
        <taxon>Chenopodioideae</taxon>
        <taxon>Atripliceae</taxon>
        <taxon>Chenopodium</taxon>
    </lineage>
</organism>
<accession>A0A803MWV1</accession>
<dbReference type="AlphaFoldDB" id="A0A803MWV1"/>
<evidence type="ECO:0000259" key="7">
    <source>
        <dbReference type="PROSITE" id="PS51999"/>
    </source>
</evidence>
<dbReference type="Proteomes" id="UP000596660">
    <property type="component" value="Unplaced"/>
</dbReference>
<feature type="transmembrane region" description="Helical" evidence="6">
    <location>
        <begin position="118"/>
        <end position="141"/>
    </location>
</feature>
<evidence type="ECO:0000256" key="3">
    <source>
        <dbReference type="ARBA" id="ARBA00022833"/>
    </source>
</evidence>
<reference evidence="8" key="2">
    <citation type="submission" date="2021-03" db="UniProtKB">
        <authorList>
            <consortium name="EnsemblPlants"/>
        </authorList>
    </citation>
    <scope>IDENTIFICATION</scope>
</reference>
<evidence type="ECO:0000256" key="6">
    <source>
        <dbReference type="SAM" id="Phobius"/>
    </source>
</evidence>
<evidence type="ECO:0000313" key="9">
    <source>
        <dbReference type="Proteomes" id="UP000596660"/>
    </source>
</evidence>
<reference evidence="8" key="1">
    <citation type="journal article" date="2017" name="Nature">
        <title>The genome of Chenopodium quinoa.</title>
        <authorList>
            <person name="Jarvis D.E."/>
            <person name="Ho Y.S."/>
            <person name="Lightfoot D.J."/>
            <person name="Schmoeckel S.M."/>
            <person name="Li B."/>
            <person name="Borm T.J.A."/>
            <person name="Ohyanagi H."/>
            <person name="Mineta K."/>
            <person name="Michell C.T."/>
            <person name="Saber N."/>
            <person name="Kharbatia N.M."/>
            <person name="Rupper R.R."/>
            <person name="Sharp A.R."/>
            <person name="Dally N."/>
            <person name="Boughton B.A."/>
            <person name="Woo Y.H."/>
            <person name="Gao G."/>
            <person name="Schijlen E.G.W.M."/>
            <person name="Guo X."/>
            <person name="Momin A.A."/>
            <person name="Negrao S."/>
            <person name="Al-Babili S."/>
            <person name="Gehring C."/>
            <person name="Roessner U."/>
            <person name="Jung C."/>
            <person name="Murphy K."/>
            <person name="Arold S.T."/>
            <person name="Gojobori T."/>
            <person name="van der Linden C.G."/>
            <person name="van Loo E.N."/>
            <person name="Jellen E.N."/>
            <person name="Maughan P.J."/>
            <person name="Tester M."/>
        </authorList>
    </citation>
    <scope>NUCLEOTIDE SEQUENCE [LARGE SCALE GENOMIC DNA]</scope>
    <source>
        <strain evidence="8">cv. PI 614886</strain>
    </source>
</reference>
<feature type="domain" description="GRF-type" evidence="7">
    <location>
        <begin position="14"/>
        <end position="59"/>
    </location>
</feature>
<keyword evidence="6" id="KW-0812">Transmembrane</keyword>
<keyword evidence="2 4" id="KW-0863">Zinc-finger</keyword>